<dbReference type="EMBL" id="CACVKT020004153">
    <property type="protein sequence ID" value="CAC5388269.1"/>
    <property type="molecule type" value="Genomic_DNA"/>
</dbReference>
<protein>
    <submittedName>
        <fullName evidence="2">Uncharacterized protein</fullName>
    </submittedName>
</protein>
<evidence type="ECO:0000313" key="2">
    <source>
        <dbReference type="EMBL" id="CAC5388269.1"/>
    </source>
</evidence>
<feature type="region of interest" description="Disordered" evidence="1">
    <location>
        <begin position="131"/>
        <end position="155"/>
    </location>
</feature>
<name>A0A6J8BZR0_MYTCO</name>
<sequence>MNEQMREDNKPSNKNIEVKTLKYKINDNRVCDTHGSLQAIRNGVDVVEKVAIVILKNQVEHKVVLMFKKRIFLKNTFLPSTNEINKLNPERSNRFSIEHRRTHSSVDVQEEDFPEEYIPASTNEMHNIEDSSEHCEGTEVEQSSDVVEEPVAMSDVNTSSDWVEFKEIVPDAVNKDYIEDCEV</sequence>
<accession>A0A6J8BZR0</accession>
<evidence type="ECO:0000256" key="1">
    <source>
        <dbReference type="SAM" id="MobiDB-lite"/>
    </source>
</evidence>
<organism evidence="2 3">
    <name type="scientific">Mytilus coruscus</name>
    <name type="common">Sea mussel</name>
    <dbReference type="NCBI Taxonomy" id="42192"/>
    <lineage>
        <taxon>Eukaryota</taxon>
        <taxon>Metazoa</taxon>
        <taxon>Spiralia</taxon>
        <taxon>Lophotrochozoa</taxon>
        <taxon>Mollusca</taxon>
        <taxon>Bivalvia</taxon>
        <taxon>Autobranchia</taxon>
        <taxon>Pteriomorphia</taxon>
        <taxon>Mytilida</taxon>
        <taxon>Mytiloidea</taxon>
        <taxon>Mytilidae</taxon>
        <taxon>Mytilinae</taxon>
        <taxon>Mytilus</taxon>
    </lineage>
</organism>
<gene>
    <name evidence="2" type="ORF">MCOR_23547</name>
</gene>
<reference evidence="2 3" key="1">
    <citation type="submission" date="2020-06" db="EMBL/GenBank/DDBJ databases">
        <authorList>
            <person name="Li R."/>
            <person name="Bekaert M."/>
        </authorList>
    </citation>
    <scope>NUCLEOTIDE SEQUENCE [LARGE SCALE GENOMIC DNA]</scope>
    <source>
        <strain evidence="3">wild</strain>
    </source>
</reference>
<keyword evidence="3" id="KW-1185">Reference proteome</keyword>
<dbReference type="Proteomes" id="UP000507470">
    <property type="component" value="Unassembled WGS sequence"/>
</dbReference>
<proteinExistence type="predicted"/>
<dbReference type="AlphaFoldDB" id="A0A6J8BZR0"/>
<evidence type="ECO:0000313" key="3">
    <source>
        <dbReference type="Proteomes" id="UP000507470"/>
    </source>
</evidence>